<sequence>MTGHFLTLCGSSSAMVICLQYLKIVFATLCCLQVTFGFQGVLPAPIDVANRMEEGTKAMARSKHEHIEVEGQSVRGVPSPKDADEKIIGSPIIRFAVFPSTDHQPVNLSGLEKDLDFLRWSVDNFGESVFRRPKAENHETEITPDLITQFQELCDIQELLLANINHRVIQSEANKSRPTIFKEIHSPENMGIHVFPHRQTLDHDGESKSSAINSKIINKNGGSENQFFKVNCVDLVDSLSDLLHEIGPIEIKKTKDYQNRNKHISISLQSLILKTMDYMYNHGLIKEEVFQHFLAKKGTLEIVALNLFFGPLSKTKDYFYHPSSYTFFGGGHFKYSRSIFEVLNMENKRSLLYSFLKLHAIFDLKFDFKDWKFDAESVYISDEFGNLMNSIFKDNHFFNSLEQYLSVSGEEKDTFEKSSQFLEVKNNIKRLSNLFMIIGDNSDIKGKEFHHRFLFILLDFIRDNYGGDLLENNSTNECMDRFVLMFSRAQFLEKSDRIQQYFQGINPQELSHFLNEENLSILEEIKNFMDETDAVLVENQKISSGLLHTEKLENYCMLEKIRKESDTFRERLGFLDLESSSTHFGPLMVLILNRNKH</sequence>
<dbReference type="Proteomes" id="UP001060170">
    <property type="component" value="Chromosome 10"/>
</dbReference>
<organism evidence="1 2">
    <name type="scientific">Puccinia striiformis f. sp. tritici</name>
    <dbReference type="NCBI Taxonomy" id="168172"/>
    <lineage>
        <taxon>Eukaryota</taxon>
        <taxon>Fungi</taxon>
        <taxon>Dikarya</taxon>
        <taxon>Basidiomycota</taxon>
        <taxon>Pucciniomycotina</taxon>
        <taxon>Pucciniomycetes</taxon>
        <taxon>Pucciniales</taxon>
        <taxon>Pucciniaceae</taxon>
        <taxon>Puccinia</taxon>
    </lineage>
</organism>
<comment type="caution">
    <text evidence="1">The sequence shown here is derived from an EMBL/GenBank/DDBJ whole genome shotgun (WGS) entry which is preliminary data.</text>
</comment>
<keyword evidence="2" id="KW-1185">Reference proteome</keyword>
<name>A0ACC0E3K6_9BASI</name>
<dbReference type="EMBL" id="CM045874">
    <property type="protein sequence ID" value="KAI7944415.1"/>
    <property type="molecule type" value="Genomic_DNA"/>
</dbReference>
<reference evidence="1 2" key="3">
    <citation type="journal article" date="2022" name="Microbiol. Spectr.">
        <title>Folding features and dynamics of 3D genome architecture in plant fungal pathogens.</title>
        <authorList>
            <person name="Xia C."/>
        </authorList>
    </citation>
    <scope>NUCLEOTIDE SEQUENCE [LARGE SCALE GENOMIC DNA]</scope>
    <source>
        <strain evidence="1 2">93-210</strain>
    </source>
</reference>
<proteinExistence type="predicted"/>
<evidence type="ECO:0000313" key="1">
    <source>
        <dbReference type="EMBL" id="KAI7944415.1"/>
    </source>
</evidence>
<accession>A0ACC0E3K6</accession>
<evidence type="ECO:0000313" key="2">
    <source>
        <dbReference type="Proteomes" id="UP001060170"/>
    </source>
</evidence>
<reference evidence="2" key="1">
    <citation type="journal article" date="2018" name="BMC Genomics">
        <title>Genomic insights into host adaptation between the wheat stripe rust pathogen (Puccinia striiformis f. sp. tritici) and the barley stripe rust pathogen (Puccinia striiformis f. sp. hordei).</title>
        <authorList>
            <person name="Xia C."/>
            <person name="Wang M."/>
            <person name="Yin C."/>
            <person name="Cornejo O.E."/>
            <person name="Hulbert S.H."/>
            <person name="Chen X."/>
        </authorList>
    </citation>
    <scope>NUCLEOTIDE SEQUENCE [LARGE SCALE GENOMIC DNA]</scope>
    <source>
        <strain evidence="2">93-210</strain>
    </source>
</reference>
<reference evidence="2" key="2">
    <citation type="journal article" date="2018" name="Mol. Plant Microbe Interact.">
        <title>Genome sequence resources for the wheat stripe rust pathogen (Puccinia striiformis f. sp. tritici) and the barley stripe rust pathogen (Puccinia striiformis f. sp. hordei).</title>
        <authorList>
            <person name="Xia C."/>
            <person name="Wang M."/>
            <person name="Yin C."/>
            <person name="Cornejo O.E."/>
            <person name="Hulbert S.H."/>
            <person name="Chen X."/>
        </authorList>
    </citation>
    <scope>NUCLEOTIDE SEQUENCE [LARGE SCALE GENOMIC DNA]</scope>
    <source>
        <strain evidence="2">93-210</strain>
    </source>
</reference>
<protein>
    <submittedName>
        <fullName evidence="1">Uncharacterized protein</fullName>
    </submittedName>
</protein>
<gene>
    <name evidence="1" type="ORF">MJO28_010110</name>
</gene>